<keyword evidence="5" id="KW-0547">Nucleotide-binding</keyword>
<evidence type="ECO:0000256" key="11">
    <source>
        <dbReference type="SAM" id="SignalP"/>
    </source>
</evidence>
<keyword evidence="4" id="KW-0808">Transferase</keyword>
<dbReference type="PANTHER" id="PTHR22984:SF25">
    <property type="entry name" value="PROTEIN KINASE DOMAIN-CONTAINING PROTEIN"/>
    <property type="match status" value="1"/>
</dbReference>
<dbReference type="Proteomes" id="UP001648503">
    <property type="component" value="Unassembled WGS sequence"/>
</dbReference>
<dbReference type="Gene3D" id="1.10.510.10">
    <property type="entry name" value="Transferase(Phosphotransferase) domain 1"/>
    <property type="match status" value="1"/>
</dbReference>
<feature type="chain" id="PRO_5045946550" description="non-specific serine/threonine protein kinase" evidence="11">
    <location>
        <begin position="22"/>
        <end position="383"/>
    </location>
</feature>
<comment type="catalytic activity">
    <reaction evidence="8">
        <text>L-threonyl-[protein] + ATP = O-phospho-L-threonyl-[protein] + ADP + H(+)</text>
        <dbReference type="Rhea" id="RHEA:46608"/>
        <dbReference type="Rhea" id="RHEA-COMP:11060"/>
        <dbReference type="Rhea" id="RHEA-COMP:11605"/>
        <dbReference type="ChEBI" id="CHEBI:15378"/>
        <dbReference type="ChEBI" id="CHEBI:30013"/>
        <dbReference type="ChEBI" id="CHEBI:30616"/>
        <dbReference type="ChEBI" id="CHEBI:61977"/>
        <dbReference type="ChEBI" id="CHEBI:456216"/>
        <dbReference type="EC" id="2.7.11.1"/>
    </reaction>
</comment>
<gene>
    <name evidence="13" type="ORF">BASA50_005553</name>
</gene>
<protein>
    <recommendedName>
        <fullName evidence="2">non-specific serine/threonine protein kinase</fullName>
        <ecNumber evidence="2">2.7.11.1</ecNumber>
    </recommendedName>
</protein>
<evidence type="ECO:0000313" key="13">
    <source>
        <dbReference type="EMBL" id="KAH6595826.1"/>
    </source>
</evidence>
<dbReference type="SMART" id="SM00220">
    <property type="entry name" value="S_TKc"/>
    <property type="match status" value="1"/>
</dbReference>
<feature type="region of interest" description="Disordered" evidence="10">
    <location>
        <begin position="35"/>
        <end position="59"/>
    </location>
</feature>
<reference evidence="13 14" key="1">
    <citation type="submission" date="2021-02" db="EMBL/GenBank/DDBJ databases">
        <title>Variation within the Batrachochytrium salamandrivorans European outbreak.</title>
        <authorList>
            <person name="Kelly M."/>
            <person name="Pasmans F."/>
            <person name="Shea T.P."/>
            <person name="Munoz J.F."/>
            <person name="Carranza S."/>
            <person name="Cuomo C.A."/>
            <person name="Martel A."/>
        </authorList>
    </citation>
    <scope>NUCLEOTIDE SEQUENCE [LARGE SCALE GENOMIC DNA]</scope>
    <source>
        <strain evidence="13 14">AMFP18/2</strain>
    </source>
</reference>
<evidence type="ECO:0000256" key="4">
    <source>
        <dbReference type="ARBA" id="ARBA00022679"/>
    </source>
</evidence>
<keyword evidence="3" id="KW-0723">Serine/threonine-protein kinase</keyword>
<dbReference type="Gene3D" id="3.30.200.20">
    <property type="entry name" value="Phosphorylase Kinase, domain 1"/>
    <property type="match status" value="1"/>
</dbReference>
<comment type="subcellular location">
    <subcellularLocation>
        <location evidence="1">Host cell</location>
    </subcellularLocation>
</comment>
<name>A0ABQ8FCC9_9FUNG</name>
<organism evidence="13 14">
    <name type="scientific">Batrachochytrium salamandrivorans</name>
    <dbReference type="NCBI Taxonomy" id="1357716"/>
    <lineage>
        <taxon>Eukaryota</taxon>
        <taxon>Fungi</taxon>
        <taxon>Fungi incertae sedis</taxon>
        <taxon>Chytridiomycota</taxon>
        <taxon>Chytridiomycota incertae sedis</taxon>
        <taxon>Chytridiomycetes</taxon>
        <taxon>Rhizophydiales</taxon>
        <taxon>Rhizophydiales incertae sedis</taxon>
        <taxon>Batrachochytrium</taxon>
    </lineage>
</organism>
<feature type="domain" description="Protein kinase" evidence="12">
    <location>
        <begin position="94"/>
        <end position="381"/>
    </location>
</feature>
<dbReference type="EC" id="2.7.11.1" evidence="2"/>
<evidence type="ECO:0000313" key="14">
    <source>
        <dbReference type="Proteomes" id="UP001648503"/>
    </source>
</evidence>
<dbReference type="PROSITE" id="PS50011">
    <property type="entry name" value="PROTEIN_KINASE_DOM"/>
    <property type="match status" value="1"/>
</dbReference>
<dbReference type="InterPro" id="IPR000719">
    <property type="entry name" value="Prot_kinase_dom"/>
</dbReference>
<comment type="caution">
    <text evidence="13">The sequence shown here is derived from an EMBL/GenBank/DDBJ whole genome shotgun (WGS) entry which is preliminary data.</text>
</comment>
<dbReference type="PANTHER" id="PTHR22984">
    <property type="entry name" value="SERINE/THREONINE-PROTEIN KINASE PIM"/>
    <property type="match status" value="1"/>
</dbReference>
<evidence type="ECO:0000256" key="3">
    <source>
        <dbReference type="ARBA" id="ARBA00022527"/>
    </source>
</evidence>
<keyword evidence="6" id="KW-0418">Kinase</keyword>
<evidence type="ECO:0000256" key="6">
    <source>
        <dbReference type="ARBA" id="ARBA00022777"/>
    </source>
</evidence>
<keyword evidence="7" id="KW-0067">ATP-binding</keyword>
<accession>A0ABQ8FCC9</accession>
<dbReference type="InterPro" id="IPR011009">
    <property type="entry name" value="Kinase-like_dom_sf"/>
</dbReference>
<evidence type="ECO:0000256" key="2">
    <source>
        <dbReference type="ARBA" id="ARBA00012513"/>
    </source>
</evidence>
<keyword evidence="11" id="KW-0732">Signal</keyword>
<sequence length="383" mass="43101">MTSLYCSLILLLSVATIQVQAIKWDVEGIKGGYHQNQPELQRPTLHADPPSVKPRLPRPTFMNKKESETYLQIQPTDEYTSFLKKEDMYFKSEYHSVRKLGKGTFGIAHLAIKKSNGLGVVYKTIDKDDAKFYTFESSPPTECHSTKVSTLGGRHASARFMSPRPQNLLLPFEIKIQEYLSQPGYENPYVPRVVDYFVVERAYVLVMEYSGEDWIDLDGYMKTHGKFSVDKVRPIIKEVVTALISLKKFGISHRDAAGRNILYNDRTGGVKIIDFGLSKPFQGWNQDSSASGSSGGKSDTSVEEIGDMKDLGFLLYHLLTSRTPLQDLTLPSRKVAEELRNSLNSPESQLAADAVDLVASLYRYGLYRITSFEAILGHPFFTS</sequence>
<keyword evidence="14" id="KW-1185">Reference proteome</keyword>
<dbReference type="SUPFAM" id="SSF56112">
    <property type="entry name" value="Protein kinase-like (PK-like)"/>
    <property type="match status" value="1"/>
</dbReference>
<comment type="catalytic activity">
    <reaction evidence="9">
        <text>L-seryl-[protein] + ATP = O-phospho-L-seryl-[protein] + ADP + H(+)</text>
        <dbReference type="Rhea" id="RHEA:17989"/>
        <dbReference type="Rhea" id="RHEA-COMP:9863"/>
        <dbReference type="Rhea" id="RHEA-COMP:11604"/>
        <dbReference type="ChEBI" id="CHEBI:15378"/>
        <dbReference type="ChEBI" id="CHEBI:29999"/>
        <dbReference type="ChEBI" id="CHEBI:30616"/>
        <dbReference type="ChEBI" id="CHEBI:83421"/>
        <dbReference type="ChEBI" id="CHEBI:456216"/>
        <dbReference type="EC" id="2.7.11.1"/>
    </reaction>
</comment>
<evidence type="ECO:0000259" key="12">
    <source>
        <dbReference type="PROSITE" id="PS50011"/>
    </source>
</evidence>
<evidence type="ECO:0000256" key="5">
    <source>
        <dbReference type="ARBA" id="ARBA00022741"/>
    </source>
</evidence>
<evidence type="ECO:0000256" key="1">
    <source>
        <dbReference type="ARBA" id="ARBA00004340"/>
    </source>
</evidence>
<evidence type="ECO:0000256" key="7">
    <source>
        <dbReference type="ARBA" id="ARBA00022840"/>
    </source>
</evidence>
<evidence type="ECO:0000256" key="10">
    <source>
        <dbReference type="SAM" id="MobiDB-lite"/>
    </source>
</evidence>
<evidence type="ECO:0000256" key="9">
    <source>
        <dbReference type="ARBA" id="ARBA00048679"/>
    </source>
</evidence>
<proteinExistence type="predicted"/>
<feature type="signal peptide" evidence="11">
    <location>
        <begin position="1"/>
        <end position="21"/>
    </location>
</feature>
<dbReference type="EMBL" id="JAFCIX010000271">
    <property type="protein sequence ID" value="KAH6595826.1"/>
    <property type="molecule type" value="Genomic_DNA"/>
</dbReference>
<dbReference type="Pfam" id="PF00069">
    <property type="entry name" value="Pkinase"/>
    <property type="match status" value="1"/>
</dbReference>
<dbReference type="InterPro" id="IPR051138">
    <property type="entry name" value="PIM_Ser/Thr_kinase"/>
</dbReference>
<evidence type="ECO:0000256" key="8">
    <source>
        <dbReference type="ARBA" id="ARBA00047899"/>
    </source>
</evidence>